<dbReference type="RefSeq" id="XP_053020047.1">
    <property type="nucleotide sequence ID" value="XM_053169411.1"/>
</dbReference>
<evidence type="ECO:0000256" key="1">
    <source>
        <dbReference type="SAM" id="MobiDB-lite"/>
    </source>
</evidence>
<keyword evidence="3" id="KW-1185">Reference proteome</keyword>
<dbReference type="EMBL" id="CP110425">
    <property type="protein sequence ID" value="WAQ84492.1"/>
    <property type="molecule type" value="Genomic_DNA"/>
</dbReference>
<feature type="compositionally biased region" description="Basic residues" evidence="1">
    <location>
        <begin position="16"/>
        <end position="29"/>
    </location>
</feature>
<feature type="region of interest" description="Disordered" evidence="1">
    <location>
        <begin position="117"/>
        <end position="146"/>
    </location>
</feature>
<accession>A0ABY7CNZ1</accession>
<protein>
    <submittedName>
        <fullName evidence="2">Uncharacterized protein</fullName>
    </submittedName>
</protein>
<evidence type="ECO:0000313" key="3">
    <source>
        <dbReference type="Proteomes" id="UP001164743"/>
    </source>
</evidence>
<sequence length="146" mass="16108">MKSNWSSYPPDLLESHKHRQKKNTLKNRARLSPRRVTSMLLSSTSKSLVLLANEAHPKTSGQSHHTSISLMNADHLLLQLFPSNKHTPSSLSPYALLPPPLRPLTHHVTTPLFAASLGPLLSSSPTPPPRTRTSRIPIPSPTLRAQ</sequence>
<organism evidence="2 3">
    <name type="scientific">Puccinia triticina</name>
    <dbReference type="NCBI Taxonomy" id="208348"/>
    <lineage>
        <taxon>Eukaryota</taxon>
        <taxon>Fungi</taxon>
        <taxon>Dikarya</taxon>
        <taxon>Basidiomycota</taxon>
        <taxon>Pucciniomycotina</taxon>
        <taxon>Pucciniomycetes</taxon>
        <taxon>Pucciniales</taxon>
        <taxon>Pucciniaceae</taxon>
        <taxon>Puccinia</taxon>
    </lineage>
</organism>
<evidence type="ECO:0000313" key="2">
    <source>
        <dbReference type="EMBL" id="WAQ84492.1"/>
    </source>
</evidence>
<gene>
    <name evidence="2" type="ORF">PtA15_5A62</name>
</gene>
<reference evidence="2" key="1">
    <citation type="submission" date="2022-10" db="EMBL/GenBank/DDBJ databases">
        <title>Puccinia triticina Genome sequencing and assembly.</title>
        <authorList>
            <person name="Li C."/>
        </authorList>
    </citation>
    <scope>NUCLEOTIDE SEQUENCE</scope>
    <source>
        <strain evidence="2">Pt15</strain>
    </source>
</reference>
<dbReference type="Proteomes" id="UP001164743">
    <property type="component" value="Chromosome 5A"/>
</dbReference>
<feature type="region of interest" description="Disordered" evidence="1">
    <location>
        <begin position="1"/>
        <end position="29"/>
    </location>
</feature>
<proteinExistence type="predicted"/>
<name>A0ABY7CNZ1_9BASI</name>
<dbReference type="GeneID" id="77810295"/>